<protein>
    <submittedName>
        <fullName evidence="6">Uncharacterized protein</fullName>
    </submittedName>
</protein>
<dbReference type="InterPro" id="IPR008160">
    <property type="entry name" value="Collagen"/>
</dbReference>
<evidence type="ECO:0000313" key="6">
    <source>
        <dbReference type="EMBL" id="KAJ3602309.1"/>
    </source>
</evidence>
<dbReference type="GO" id="GO:0031012">
    <property type="term" value="C:extracellular matrix"/>
    <property type="evidence" value="ECO:0007669"/>
    <property type="project" value="TreeGrafter"/>
</dbReference>
<dbReference type="GO" id="GO:0030020">
    <property type="term" value="F:extracellular matrix structural constituent conferring tensile strength"/>
    <property type="evidence" value="ECO:0007669"/>
    <property type="project" value="TreeGrafter"/>
</dbReference>
<reference evidence="6" key="1">
    <citation type="submission" date="2022-07" db="EMBL/GenBank/DDBJ databases">
        <title>Chromosome-level genome of Muraenolepis orangiensis.</title>
        <authorList>
            <person name="Kim J."/>
        </authorList>
    </citation>
    <scope>NUCLEOTIDE SEQUENCE</scope>
    <source>
        <strain evidence="6">KU_S4_2022</strain>
        <tissue evidence="6">Muscle</tissue>
    </source>
</reference>
<dbReference type="InterPro" id="IPR011936">
    <property type="entry name" value="Myxo_disulph_rpt"/>
</dbReference>
<evidence type="ECO:0000256" key="1">
    <source>
        <dbReference type="ARBA" id="ARBA00022729"/>
    </source>
</evidence>
<evidence type="ECO:0000256" key="5">
    <source>
        <dbReference type="SAM" id="SignalP"/>
    </source>
</evidence>
<dbReference type="EMBL" id="JANIIK010000046">
    <property type="protein sequence ID" value="KAJ3602309.1"/>
    <property type="molecule type" value="Genomic_DNA"/>
</dbReference>
<dbReference type="OrthoDB" id="291007at2759"/>
<feature type="compositionally biased region" description="Low complexity" evidence="4">
    <location>
        <begin position="345"/>
        <end position="360"/>
    </location>
</feature>
<keyword evidence="7" id="KW-1185">Reference proteome</keyword>
<feature type="signal peptide" evidence="5">
    <location>
        <begin position="1"/>
        <end position="20"/>
    </location>
</feature>
<feature type="chain" id="PRO_5040229138" evidence="5">
    <location>
        <begin position="21"/>
        <end position="513"/>
    </location>
</feature>
<dbReference type="Pfam" id="PF13948">
    <property type="entry name" value="DUF4215"/>
    <property type="match status" value="1"/>
</dbReference>
<keyword evidence="3" id="KW-1015">Disulfide bond</keyword>
<dbReference type="Proteomes" id="UP001148018">
    <property type="component" value="Unassembled WGS sequence"/>
</dbReference>
<dbReference type="PANTHER" id="PTHR24023">
    <property type="entry name" value="COLLAGEN ALPHA"/>
    <property type="match status" value="1"/>
</dbReference>
<feature type="compositionally biased region" description="Pro residues" evidence="4">
    <location>
        <begin position="260"/>
        <end position="269"/>
    </location>
</feature>
<evidence type="ECO:0000256" key="2">
    <source>
        <dbReference type="ARBA" id="ARBA00022737"/>
    </source>
</evidence>
<evidence type="ECO:0000256" key="4">
    <source>
        <dbReference type="SAM" id="MobiDB-lite"/>
    </source>
</evidence>
<gene>
    <name evidence="6" type="ORF">NHX12_030068</name>
</gene>
<sequence>MLHTSCLLLGVLSAVGVGGASVSERAPSHGQERSTSTTGGGGGRLGRKQASLQALGAMRRMTDLELDVQLLLEKSGQLRFPGAVGKRLYPATGGGKPLPRDANLPLRFGRQSGQSGETPVHRTLKSTPNLPQRFGRACTCERHPPEALRNPFRSQKWSRMDLVRTSLYLCVAVCSARAFFHRTHTDNILFARSALKLLDQPIRFEPCCLLAPPPPPLFPPPPKLWKHGNPVDIGVPLPAVDKVPDHKEPTEEVPGCATGPPGPPGPPGPEGEFGRPGLKGRTGAPGLPGKQGTHGWPGAEGPKGFPGSIGEMGARGVPGVLGPKGDRGSIGLTGMLGQKGTKGHAGSPGRLGPSGPEGPLGHPGPPGPPASALYVVGEKGDQGVPGPPGVCDCEPSPGVSSYTRQGNYNKVPAPFQPFQSTEKVPERVGVCGDGRVQARHGEECDDGNNIVTDACLNCKWAYCGDGYRHEGLEQCDGKDFGYQTCKSYLPGSFGQLRCSESCVIDSTGCTFFT</sequence>
<comment type="caution">
    <text evidence="6">The sequence shown here is derived from an EMBL/GenBank/DDBJ whole genome shotgun (WGS) entry which is preliminary data.</text>
</comment>
<feature type="region of interest" description="Disordered" evidence="4">
    <location>
        <begin position="240"/>
        <end position="371"/>
    </location>
</feature>
<evidence type="ECO:0000256" key="3">
    <source>
        <dbReference type="ARBA" id="ARBA00023157"/>
    </source>
</evidence>
<dbReference type="PANTHER" id="PTHR24023:SF1112">
    <property type="entry name" value="COL_CUTICLE_N DOMAIN-CONTAINING PROTEIN-RELATED"/>
    <property type="match status" value="1"/>
</dbReference>
<dbReference type="GO" id="GO:0030198">
    <property type="term" value="P:extracellular matrix organization"/>
    <property type="evidence" value="ECO:0007669"/>
    <property type="project" value="TreeGrafter"/>
</dbReference>
<dbReference type="NCBIfam" id="TIGR02232">
    <property type="entry name" value="myxo_disulf_rpt"/>
    <property type="match status" value="1"/>
</dbReference>
<name>A0A9Q0E947_9TELE</name>
<keyword evidence="1 5" id="KW-0732">Signal</keyword>
<organism evidence="6 7">
    <name type="scientific">Muraenolepis orangiensis</name>
    <name type="common">Patagonian moray cod</name>
    <dbReference type="NCBI Taxonomy" id="630683"/>
    <lineage>
        <taxon>Eukaryota</taxon>
        <taxon>Metazoa</taxon>
        <taxon>Chordata</taxon>
        <taxon>Craniata</taxon>
        <taxon>Vertebrata</taxon>
        <taxon>Euteleostomi</taxon>
        <taxon>Actinopterygii</taxon>
        <taxon>Neopterygii</taxon>
        <taxon>Teleostei</taxon>
        <taxon>Neoteleostei</taxon>
        <taxon>Acanthomorphata</taxon>
        <taxon>Zeiogadaria</taxon>
        <taxon>Gadariae</taxon>
        <taxon>Gadiformes</taxon>
        <taxon>Muraenolepidoidei</taxon>
        <taxon>Muraenolepididae</taxon>
        <taxon>Muraenolepis</taxon>
    </lineage>
</organism>
<feature type="region of interest" description="Disordered" evidence="4">
    <location>
        <begin position="21"/>
        <end position="49"/>
    </location>
</feature>
<dbReference type="InterPro" id="IPR050149">
    <property type="entry name" value="Collagen_superfamily"/>
</dbReference>
<dbReference type="GO" id="GO:0005615">
    <property type="term" value="C:extracellular space"/>
    <property type="evidence" value="ECO:0007669"/>
    <property type="project" value="TreeGrafter"/>
</dbReference>
<keyword evidence="2" id="KW-0677">Repeat</keyword>
<dbReference type="Pfam" id="PF01391">
    <property type="entry name" value="Collagen"/>
    <property type="match status" value="1"/>
</dbReference>
<evidence type="ECO:0000313" key="7">
    <source>
        <dbReference type="Proteomes" id="UP001148018"/>
    </source>
</evidence>
<dbReference type="AlphaFoldDB" id="A0A9Q0E947"/>
<proteinExistence type="predicted"/>
<accession>A0A9Q0E947</accession>